<name>A0A1I8A2B7_9BILA</name>
<organism evidence="1 2">
    <name type="scientific">Steinernema glaseri</name>
    <dbReference type="NCBI Taxonomy" id="37863"/>
    <lineage>
        <taxon>Eukaryota</taxon>
        <taxon>Metazoa</taxon>
        <taxon>Ecdysozoa</taxon>
        <taxon>Nematoda</taxon>
        <taxon>Chromadorea</taxon>
        <taxon>Rhabditida</taxon>
        <taxon>Tylenchina</taxon>
        <taxon>Panagrolaimomorpha</taxon>
        <taxon>Strongyloidoidea</taxon>
        <taxon>Steinernematidae</taxon>
        <taxon>Steinernema</taxon>
    </lineage>
</organism>
<accession>A0A1I8A2B7</accession>
<protein>
    <submittedName>
        <fullName evidence="2">Uncharacterized protein</fullName>
    </submittedName>
</protein>
<keyword evidence="1" id="KW-1185">Reference proteome</keyword>
<dbReference type="Proteomes" id="UP000095287">
    <property type="component" value="Unplaced"/>
</dbReference>
<dbReference type="WBParaSite" id="L893_g3187.t1">
    <property type="protein sequence ID" value="L893_g3187.t1"/>
    <property type="gene ID" value="L893_g3187"/>
</dbReference>
<proteinExistence type="predicted"/>
<evidence type="ECO:0000313" key="2">
    <source>
        <dbReference type="WBParaSite" id="L893_g3187.t1"/>
    </source>
</evidence>
<evidence type="ECO:0000313" key="1">
    <source>
        <dbReference type="Proteomes" id="UP000095287"/>
    </source>
</evidence>
<reference evidence="2" key="1">
    <citation type="submission" date="2016-11" db="UniProtKB">
        <authorList>
            <consortium name="WormBaseParasite"/>
        </authorList>
    </citation>
    <scope>IDENTIFICATION</scope>
</reference>
<dbReference type="AlphaFoldDB" id="A0A1I8A2B7"/>
<sequence>MGPTQTVLGTPKRLNLAIFPAEAIIRMLNAVQLRKAVERVESPCRDNFNTDAPDSVRAQTMSQALHPQNDEANGKRHGQSCFRTIRSVDVLSRYWLRTNRNSLLNAADVVAPG</sequence>